<organism evidence="2 3">
    <name type="scientific">Temnothorax curvispinosus</name>
    <dbReference type="NCBI Taxonomy" id="300111"/>
    <lineage>
        <taxon>Eukaryota</taxon>
        <taxon>Metazoa</taxon>
        <taxon>Ecdysozoa</taxon>
        <taxon>Arthropoda</taxon>
        <taxon>Hexapoda</taxon>
        <taxon>Insecta</taxon>
        <taxon>Pterygota</taxon>
        <taxon>Neoptera</taxon>
        <taxon>Endopterygota</taxon>
        <taxon>Hymenoptera</taxon>
        <taxon>Apocrita</taxon>
        <taxon>Aculeata</taxon>
        <taxon>Formicoidea</taxon>
        <taxon>Formicidae</taxon>
        <taxon>Myrmicinae</taxon>
        <taxon>Temnothorax</taxon>
    </lineage>
</organism>
<dbReference type="Proteomes" id="UP000504618">
    <property type="component" value="Unplaced"/>
</dbReference>
<reference evidence="3" key="1">
    <citation type="submission" date="2025-08" db="UniProtKB">
        <authorList>
            <consortium name="RefSeq"/>
        </authorList>
    </citation>
    <scope>IDENTIFICATION</scope>
    <source>
        <tissue evidence="3">Whole body</tissue>
    </source>
</reference>
<feature type="compositionally biased region" description="Low complexity" evidence="1">
    <location>
        <begin position="25"/>
        <end position="40"/>
    </location>
</feature>
<feature type="compositionally biased region" description="Polar residues" evidence="1">
    <location>
        <begin position="1"/>
        <end position="10"/>
    </location>
</feature>
<keyword evidence="2" id="KW-1185">Reference proteome</keyword>
<accession>A0A6J1PM81</accession>
<evidence type="ECO:0000313" key="3">
    <source>
        <dbReference type="RefSeq" id="XP_024870762.1"/>
    </source>
</evidence>
<evidence type="ECO:0000256" key="1">
    <source>
        <dbReference type="SAM" id="MobiDB-lite"/>
    </source>
</evidence>
<protein>
    <submittedName>
        <fullName evidence="3">Uncharacterized protein DDB_G0271670-like</fullName>
    </submittedName>
</protein>
<gene>
    <name evidence="3" type="primary">LOC112453939</name>
</gene>
<dbReference type="AlphaFoldDB" id="A0A6J1PM81"/>
<name>A0A6J1PM81_9HYME</name>
<feature type="compositionally biased region" description="Basic and acidic residues" evidence="1">
    <location>
        <begin position="346"/>
        <end position="357"/>
    </location>
</feature>
<feature type="region of interest" description="Disordered" evidence="1">
    <location>
        <begin position="324"/>
        <end position="410"/>
    </location>
</feature>
<feature type="compositionally biased region" description="Polar residues" evidence="1">
    <location>
        <begin position="160"/>
        <end position="171"/>
    </location>
</feature>
<dbReference type="RefSeq" id="XP_024870762.1">
    <property type="nucleotide sequence ID" value="XM_025014994.1"/>
</dbReference>
<feature type="region of interest" description="Disordered" evidence="1">
    <location>
        <begin position="1"/>
        <end position="40"/>
    </location>
</feature>
<proteinExistence type="predicted"/>
<feature type="region of interest" description="Disordered" evidence="1">
    <location>
        <begin position="160"/>
        <end position="209"/>
    </location>
</feature>
<feature type="region of interest" description="Disordered" evidence="1">
    <location>
        <begin position="121"/>
        <end position="142"/>
    </location>
</feature>
<dbReference type="OrthoDB" id="7671187at2759"/>
<feature type="compositionally biased region" description="Low complexity" evidence="1">
    <location>
        <begin position="365"/>
        <end position="410"/>
    </location>
</feature>
<dbReference type="GeneID" id="112453939"/>
<sequence length="410" mass="45184">MYSAASITDFDSNDDDYPNYDGGISDSRSSNNSRNSSNDNVSASALKSCPEFGEFVDNYGWIQCRSKTYPDRVYYHNTRSGCNTWCRPVSRCIDIPSVTVRRANCTGDILESATDLELMSVSDDEKGSKPSGQVSASDHSDHNRSLIDVSDIIARYYYTPQMNPIPSNPSTDDSRTSSDEYASECYEKKDRADESDESDENNNVGDSKEVRSPLYAANFLETEFFVGKGVVNTEGTSRIFNSLLKENASNVPPFRANRVVYGMPRLKRISLECQLIKPRRTRVPKTREEPGPRKIISDMYGVRTISYDLPEPAQACAAMGVKTTTLSASDDSDESVPPSPSSKRMRSFESEYRDIAKNLRQPLLSESSSSPSSRSDTTSSSTSRSTNTSTSSSTSSSSCSCSCSSCSRET</sequence>
<evidence type="ECO:0000313" key="2">
    <source>
        <dbReference type="Proteomes" id="UP000504618"/>
    </source>
</evidence>